<gene>
    <name evidence="1" type="ORF">ANCCAN_10739</name>
</gene>
<comment type="caution">
    <text evidence="1">The sequence shown here is derived from an EMBL/GenBank/DDBJ whole genome shotgun (WGS) entry which is preliminary data.</text>
</comment>
<evidence type="ECO:0000313" key="1">
    <source>
        <dbReference type="EMBL" id="RCN43276.1"/>
    </source>
</evidence>
<dbReference type="EMBL" id="JOJR01000163">
    <property type="protein sequence ID" value="RCN43276.1"/>
    <property type="molecule type" value="Genomic_DNA"/>
</dbReference>
<sequence length="71" mass="8438">MLKLLRSDRVKWKAKLFKALQRALKDIRSYSYSDCASTGFRWITNNRQSISLPRDQINDENDIDNNIDVQY</sequence>
<dbReference type="AlphaFoldDB" id="A0A368GFW5"/>
<keyword evidence="2" id="KW-1185">Reference proteome</keyword>
<reference evidence="1 2" key="1">
    <citation type="submission" date="2014-10" db="EMBL/GenBank/DDBJ databases">
        <title>Draft genome of the hookworm Ancylostoma caninum.</title>
        <authorList>
            <person name="Mitreva M."/>
        </authorList>
    </citation>
    <scope>NUCLEOTIDE SEQUENCE [LARGE SCALE GENOMIC DNA]</scope>
    <source>
        <strain evidence="1 2">Baltimore</strain>
    </source>
</reference>
<dbReference type="Proteomes" id="UP000252519">
    <property type="component" value="Unassembled WGS sequence"/>
</dbReference>
<protein>
    <submittedName>
        <fullName evidence="1">Uncharacterized protein</fullName>
    </submittedName>
</protein>
<accession>A0A368GFW5</accession>
<name>A0A368GFW5_ANCCA</name>
<proteinExistence type="predicted"/>
<evidence type="ECO:0000313" key="2">
    <source>
        <dbReference type="Proteomes" id="UP000252519"/>
    </source>
</evidence>
<organism evidence="1 2">
    <name type="scientific">Ancylostoma caninum</name>
    <name type="common">Dog hookworm</name>
    <dbReference type="NCBI Taxonomy" id="29170"/>
    <lineage>
        <taxon>Eukaryota</taxon>
        <taxon>Metazoa</taxon>
        <taxon>Ecdysozoa</taxon>
        <taxon>Nematoda</taxon>
        <taxon>Chromadorea</taxon>
        <taxon>Rhabditida</taxon>
        <taxon>Rhabditina</taxon>
        <taxon>Rhabditomorpha</taxon>
        <taxon>Strongyloidea</taxon>
        <taxon>Ancylostomatidae</taxon>
        <taxon>Ancylostomatinae</taxon>
        <taxon>Ancylostoma</taxon>
    </lineage>
</organism>